<dbReference type="Proteomes" id="UP000436088">
    <property type="component" value="Unassembled WGS sequence"/>
</dbReference>
<evidence type="ECO:0000313" key="4">
    <source>
        <dbReference type="Proteomes" id="UP000436088"/>
    </source>
</evidence>
<dbReference type="PANTHER" id="PTHR47723">
    <property type="entry name" value="OS05G0353850 PROTEIN"/>
    <property type="match status" value="1"/>
</dbReference>
<comment type="caution">
    <text evidence="3">The sequence shown here is derived from an EMBL/GenBank/DDBJ whole genome shotgun (WGS) entry which is preliminary data.</text>
</comment>
<name>A0A6A3C7S0_HIBSY</name>
<dbReference type="InterPro" id="IPR036397">
    <property type="entry name" value="RNaseH_sf"/>
</dbReference>
<protein>
    <submittedName>
        <fullName evidence="3">Cyclin-J18</fullName>
    </submittedName>
</protein>
<keyword evidence="4" id="KW-1185">Reference proteome</keyword>
<dbReference type="InterPro" id="IPR026960">
    <property type="entry name" value="RVT-Znf"/>
</dbReference>
<dbReference type="EMBL" id="VEPZ02000459">
    <property type="protein sequence ID" value="KAE8724567.1"/>
    <property type="molecule type" value="Genomic_DNA"/>
</dbReference>
<dbReference type="InterPro" id="IPR002156">
    <property type="entry name" value="RNaseH_domain"/>
</dbReference>
<dbReference type="InterPro" id="IPR053151">
    <property type="entry name" value="RNase_H-like"/>
</dbReference>
<dbReference type="PANTHER" id="PTHR47723:SF13">
    <property type="entry name" value="PUTATIVE-RELATED"/>
    <property type="match status" value="1"/>
</dbReference>
<dbReference type="Gene3D" id="3.30.420.10">
    <property type="entry name" value="Ribonuclease H-like superfamily/Ribonuclease H"/>
    <property type="match status" value="1"/>
</dbReference>
<evidence type="ECO:0000313" key="3">
    <source>
        <dbReference type="EMBL" id="KAE8724567.1"/>
    </source>
</evidence>
<feature type="domain" description="RNase H type-1" evidence="1">
    <location>
        <begin position="246"/>
        <end position="330"/>
    </location>
</feature>
<dbReference type="CDD" id="cd06222">
    <property type="entry name" value="RNase_H_like"/>
    <property type="match status" value="1"/>
</dbReference>
<dbReference type="InterPro" id="IPR044730">
    <property type="entry name" value="RNase_H-like_dom_plant"/>
</dbReference>
<dbReference type="SUPFAM" id="SSF53098">
    <property type="entry name" value="Ribonuclease H-like"/>
    <property type="match status" value="1"/>
</dbReference>
<dbReference type="InterPro" id="IPR012337">
    <property type="entry name" value="RNaseH-like_sf"/>
</dbReference>
<gene>
    <name evidence="3" type="ORF">F3Y22_tig00010263pilonHSYRG00105</name>
</gene>
<dbReference type="Pfam" id="PF13966">
    <property type="entry name" value="zf-RVT"/>
    <property type="match status" value="1"/>
</dbReference>
<accession>A0A6A3C7S0</accession>
<organism evidence="3 4">
    <name type="scientific">Hibiscus syriacus</name>
    <name type="common">Rose of Sharon</name>
    <dbReference type="NCBI Taxonomy" id="106335"/>
    <lineage>
        <taxon>Eukaryota</taxon>
        <taxon>Viridiplantae</taxon>
        <taxon>Streptophyta</taxon>
        <taxon>Embryophyta</taxon>
        <taxon>Tracheophyta</taxon>
        <taxon>Spermatophyta</taxon>
        <taxon>Magnoliopsida</taxon>
        <taxon>eudicotyledons</taxon>
        <taxon>Gunneridae</taxon>
        <taxon>Pentapetalae</taxon>
        <taxon>rosids</taxon>
        <taxon>malvids</taxon>
        <taxon>Malvales</taxon>
        <taxon>Malvaceae</taxon>
        <taxon>Malvoideae</taxon>
        <taxon>Hibiscus</taxon>
    </lineage>
</organism>
<feature type="domain" description="Reverse transcriptase zinc-binding" evidence="2">
    <location>
        <begin position="87"/>
        <end position="163"/>
    </location>
</feature>
<proteinExistence type="predicted"/>
<dbReference type="AlphaFoldDB" id="A0A6A3C7S0"/>
<dbReference type="GO" id="GO:0003676">
    <property type="term" value="F:nucleic acid binding"/>
    <property type="evidence" value="ECO:0007669"/>
    <property type="project" value="InterPro"/>
</dbReference>
<evidence type="ECO:0000259" key="1">
    <source>
        <dbReference type="Pfam" id="PF13456"/>
    </source>
</evidence>
<evidence type="ECO:0000259" key="2">
    <source>
        <dbReference type="Pfam" id="PF13966"/>
    </source>
</evidence>
<dbReference type="Pfam" id="PF13456">
    <property type="entry name" value="RVT_3"/>
    <property type="match status" value="1"/>
</dbReference>
<reference evidence="3" key="1">
    <citation type="submission" date="2019-09" db="EMBL/GenBank/DDBJ databases">
        <title>Draft genome information of white flower Hibiscus syriacus.</title>
        <authorList>
            <person name="Kim Y.-M."/>
        </authorList>
    </citation>
    <scope>NUCLEOTIDE SEQUENCE [LARGE SCALE GENOMIC DNA]</scope>
    <source>
        <strain evidence="3">YM2019G1</strain>
    </source>
</reference>
<dbReference type="GO" id="GO:0004523">
    <property type="term" value="F:RNA-DNA hybrid ribonuclease activity"/>
    <property type="evidence" value="ECO:0007669"/>
    <property type="project" value="InterPro"/>
</dbReference>
<sequence>MRQCGSLCWNGHNIEFWLISYVPARLLHNVGFAMVASMGDGTDNWRWDCFDHLLPMQVLLHIAVIRGPVTMRLDDTVGWQASPDLQFSIKSAYSIHCGPSAAANDCLWKAMHRFPGLQRVKVFLWMVGSRRITTNAYRLFRHIATEAKYAVCNADIEDVNHVFRGYASLFVPDVNYLAMDDNTWNDQIFNNSIEECDYVIERGRRLQLLCSAARREAMHSRRSLTINVECSTASLVWLCPKTGCVKLNSDEAEMWGVFLGLWCAWERGYRQMVVELDCIDTIRLIRSNGTRRNTVSSLAHLDELIHRDWLLRFQHVNRKGNWVADFMVKLACDRDFEIHQLTSPPGRVIELLQHDVVVSSDIDSLHEMKRLRKKSVKLLIGSSHMHDSRALSVKCLKSLGDEFIKDQHFTARDFMEAEVVFLKVLNYEIGTSNVAFIFLEELFIRFKGVAKVGELVSFEACMDVMDLLYEMRRHHFCLVLRVLWLLQSWHVTSYVVTVPKQQWEFPVLLWVKFVTSYKEEDIGEKVKDILMHLNPVAKGFYR</sequence>